<feature type="region of interest" description="Disordered" evidence="1">
    <location>
        <begin position="446"/>
        <end position="465"/>
    </location>
</feature>
<feature type="compositionally biased region" description="Polar residues" evidence="1">
    <location>
        <begin position="1741"/>
        <end position="1757"/>
    </location>
</feature>
<dbReference type="Proteomes" id="UP000790347">
    <property type="component" value="Unassembled WGS sequence"/>
</dbReference>
<feature type="compositionally biased region" description="Polar residues" evidence="1">
    <location>
        <begin position="1302"/>
        <end position="1317"/>
    </location>
</feature>
<feature type="region of interest" description="Disordered" evidence="1">
    <location>
        <begin position="1285"/>
        <end position="1317"/>
    </location>
</feature>
<gene>
    <name evidence="2" type="ORF">DERF_004240</name>
</gene>
<feature type="region of interest" description="Disordered" evidence="1">
    <location>
        <begin position="1484"/>
        <end position="1579"/>
    </location>
</feature>
<feature type="compositionally biased region" description="Basic and acidic residues" evidence="1">
    <location>
        <begin position="762"/>
        <end position="772"/>
    </location>
</feature>
<feature type="region of interest" description="Disordered" evidence="1">
    <location>
        <begin position="1965"/>
        <end position="2001"/>
    </location>
</feature>
<feature type="compositionally biased region" description="Polar residues" evidence="1">
    <location>
        <begin position="1555"/>
        <end position="1579"/>
    </location>
</feature>
<accession>A0A922I4J8</accession>
<feature type="compositionally biased region" description="Low complexity" evidence="1">
    <location>
        <begin position="1758"/>
        <end position="1769"/>
    </location>
</feature>
<feature type="compositionally biased region" description="Low complexity" evidence="1">
    <location>
        <begin position="1367"/>
        <end position="1378"/>
    </location>
</feature>
<feature type="compositionally biased region" description="Low complexity" evidence="1">
    <location>
        <begin position="1115"/>
        <end position="1124"/>
    </location>
</feature>
<feature type="compositionally biased region" description="Polar residues" evidence="1">
    <location>
        <begin position="2054"/>
        <end position="2071"/>
    </location>
</feature>
<feature type="region of interest" description="Disordered" evidence="1">
    <location>
        <begin position="679"/>
        <end position="705"/>
    </location>
</feature>
<feature type="region of interest" description="Disordered" evidence="1">
    <location>
        <begin position="1081"/>
        <end position="1164"/>
    </location>
</feature>
<feature type="region of interest" description="Disordered" evidence="1">
    <location>
        <begin position="471"/>
        <end position="493"/>
    </location>
</feature>
<feature type="compositionally biased region" description="Low complexity" evidence="1">
    <location>
        <begin position="1719"/>
        <end position="1728"/>
    </location>
</feature>
<evidence type="ECO:0000313" key="2">
    <source>
        <dbReference type="EMBL" id="KAH9520536.1"/>
    </source>
</evidence>
<comment type="caution">
    <text evidence="2">The sequence shown here is derived from an EMBL/GenBank/DDBJ whole genome shotgun (WGS) entry which is preliminary data.</text>
</comment>
<feature type="region of interest" description="Disordered" evidence="1">
    <location>
        <begin position="96"/>
        <end position="120"/>
    </location>
</feature>
<feature type="compositionally biased region" description="Basic and acidic residues" evidence="1">
    <location>
        <begin position="948"/>
        <end position="959"/>
    </location>
</feature>
<feature type="region of interest" description="Disordered" evidence="1">
    <location>
        <begin position="1629"/>
        <end position="1881"/>
    </location>
</feature>
<feature type="compositionally biased region" description="Polar residues" evidence="1">
    <location>
        <begin position="1829"/>
        <end position="1840"/>
    </location>
</feature>
<name>A0A922I4J8_DERFA</name>
<feature type="compositionally biased region" description="Basic and acidic residues" evidence="1">
    <location>
        <begin position="1437"/>
        <end position="1447"/>
    </location>
</feature>
<feature type="compositionally biased region" description="Low complexity" evidence="1">
    <location>
        <begin position="2072"/>
        <end position="2094"/>
    </location>
</feature>
<feature type="compositionally biased region" description="Acidic residues" evidence="1">
    <location>
        <begin position="960"/>
        <end position="976"/>
    </location>
</feature>
<proteinExistence type="predicted"/>
<evidence type="ECO:0008006" key="4">
    <source>
        <dbReference type="Google" id="ProtNLM"/>
    </source>
</evidence>
<feature type="compositionally biased region" description="Basic and acidic residues" evidence="1">
    <location>
        <begin position="96"/>
        <end position="108"/>
    </location>
</feature>
<feature type="region of interest" description="Disordered" evidence="1">
    <location>
        <begin position="758"/>
        <end position="787"/>
    </location>
</feature>
<feature type="compositionally biased region" description="Polar residues" evidence="1">
    <location>
        <begin position="1657"/>
        <end position="1676"/>
    </location>
</feature>
<feature type="region of interest" description="Disordered" evidence="1">
    <location>
        <begin position="2054"/>
        <end position="2094"/>
    </location>
</feature>
<feature type="compositionally biased region" description="Low complexity" evidence="1">
    <location>
        <begin position="1795"/>
        <end position="1828"/>
    </location>
</feature>
<dbReference type="Gene3D" id="1.20.5.340">
    <property type="match status" value="1"/>
</dbReference>
<feature type="region of interest" description="Disordered" evidence="1">
    <location>
        <begin position="2211"/>
        <end position="2230"/>
    </location>
</feature>
<feature type="compositionally biased region" description="Polar residues" evidence="1">
    <location>
        <begin position="1689"/>
        <end position="1699"/>
    </location>
</feature>
<organism evidence="2 3">
    <name type="scientific">Dermatophagoides farinae</name>
    <name type="common">American house dust mite</name>
    <dbReference type="NCBI Taxonomy" id="6954"/>
    <lineage>
        <taxon>Eukaryota</taxon>
        <taxon>Metazoa</taxon>
        <taxon>Ecdysozoa</taxon>
        <taxon>Arthropoda</taxon>
        <taxon>Chelicerata</taxon>
        <taxon>Arachnida</taxon>
        <taxon>Acari</taxon>
        <taxon>Acariformes</taxon>
        <taxon>Sarcoptiformes</taxon>
        <taxon>Astigmata</taxon>
        <taxon>Psoroptidia</taxon>
        <taxon>Analgoidea</taxon>
        <taxon>Pyroglyphidae</taxon>
        <taxon>Dermatophagoidinae</taxon>
        <taxon>Dermatophagoides</taxon>
    </lineage>
</organism>
<feature type="region of interest" description="Disordered" evidence="1">
    <location>
        <begin position="2110"/>
        <end position="2131"/>
    </location>
</feature>
<feature type="region of interest" description="Disordered" evidence="1">
    <location>
        <begin position="33"/>
        <end position="75"/>
    </location>
</feature>
<feature type="compositionally biased region" description="Low complexity" evidence="1">
    <location>
        <begin position="1542"/>
        <end position="1554"/>
    </location>
</feature>
<feature type="region of interest" description="Disordered" evidence="1">
    <location>
        <begin position="947"/>
        <end position="976"/>
    </location>
</feature>
<sequence>MPFAKWNLEPVYVSRTLPWASAVAAAAAAASATTTNSNGQNSHHHDQIKRKAKSSAVPPVLPAIPNFKTPKNTRTKVKVNSESFRGNDHVNDCEKHHDESMMNGHSHESNGNGHLSDDEDDIMAQNDDQQLTTPMIIESMNGGSGNDMTDDEQVLLKIHNRTLVGIIQQMASLLYTADQLFAEMTDECRKMFDRSVRIRSRFNKLIIDIDHLNHKMRHSVPTIGHISDYCNQFQQQQQQQQQMDPIVMIGNVPHQLKCLNQVIYLKSAQNQQHSSLSGHHWKSSRSLDRSLFTIDSRPVSIRDLYARAHAPGDVRLSCSIFSPFIQSSPWLNVNQHQQHRPITLLSSENMTKIDIDRKKKQSQCQCHCGQCHTLPASNTGDNLGVDSSMVESSSSREHNHNTQCEYCHHTTGIVSNESNSSTSSASSSSVVTWSSVTSSTFEPIASASHCQHRSEQKSLIRSSKAKVTPMSSFLSSGDYYPNNDDDTSKSNHSQPIAAATKTIDDFFRKNNVNLHENGQESRTRCICSCDQSDQQSTSIMELSRQASSNATINQSVSMATAAAMAMGTPAAATTLPDYWYWRWLMESNYTGVPNASHRMTDGASNSNFNRNGSGHYNHKRWSSALTGSSPLKPTLLDEMTIWLRENIETRRPESIVIKSASELPEHVLLERALSPPCSSHSITLRRHHSKSSIINDEQDDENEKQLPKLKRRWSLLPLRRLSKRWRMVNDNNRTNRLSLAIDGSLSDNERIERKKLLLRSQSSHEHKDRDIHTSVPSDNNDEDDDPKEIILMSPEERDQLLAKQFSDPQTVSIDVSGRSFDRLSNTRRSLIHSEFHVPRNKIPGYHSQRRSRSKSPHVSSRHTNNTMVSPYALGHCTDPSNIYKNQAQQTPLQSGTRKIIAIEKGCQTDNNLLVIMDAALRNSKTNNNRFVVPIEVHRNHNDLIITDHQPHKEVRRQPYNDDDADDDIDDYDDYDDDEDDEYVVIRKRYHQTSNHRKARIDDTTSSNASMELGISWRNRVSLMKPMVPGNGSIATQSASIIDQANHVIHEQQNRPSISVQTANTTPMTTSTTSTTVTAIIENNEMKKDSGTASSKQNGARSSSGNWSAATSDLIPSSSSSSSPPLNVPLVSKNENKNQQQQRRNLRTQHLDPTTTAVTNNNAEEAESVYSVDNDGYYTSMHTDSGLFMLGNYCNQALPLSTVNAKTKTSTFTSQTSLAKRQQHLQQQQQRRLLDSTESYRFNLASPLQQQHRWKRLNATMANHQTQQSAVSPTTNKKDIKLANIKHNDEEEKNTDIKKNLRANETSNSLRRSSQEEFGSNLSINSILSNSDACDTSTAAMDHVSFGTCNSSMVDFDCSVSHCSHQQQQSHCSKQQQGSRSYGTNGGYIRNSQSGRLRTASGTYQEDETGTTTCTGTIRSSSSSETLHTNDYEEEPMHDDMRTNDRSHIQKPHRNYHSLSAVKINHPSTSTVTTAGTVNISKHKKIQRYTSLTESSSASSSCRKLPPPPPPPRVSSMLRTLQKYNTKRTTNKRLSTDAADGCNQTTNRNSSSTTNDHQIVSQRTSDTSGNQSHDVSIGSESNSEYLLQSIHDERRRRLFLDVDTNRSYPPLSYIVYDQLTDTATSVSIPSSVCFDDEPGKDEQESGSTDQASNEENDQISKQNKTFKTSDAMSNRTITPVADQDQDNEDIQSQQHPQATKKQLEHRHLSSPLPPPKLDSFKLNHNNSSHRQNRHHRSYQSRYQSTSPSTTRKIQDSNQLSSTSSLTSSSTIKAPSSPETIPKPKPRNSLILCSINTTSTSTATTPPSSVMSSSTFSTSTCSSTGGAFSSPDSTNTTVTAINARSAKDEDHQYQQDTDTKQSDSITPTTTPSSPMSLMRHSSRRLTTEDLFIILHNSKKRHNIRADPQLFPPSQRLSSPNSQCSSSPGPRSPMSPVYGHQSESSSSPPTTMAMTTEENLQAIESIKRRSWTSGTDCSSHTSSNKNGGRTRQSLASDRLGPIRPTTLNDFKRLLAQVRPSLVTSNSSSSSNSNLAISTTAAAAASTYTALQQILNKSPNSNSTQHQNQSPTTNASVSQPLSASSPTSSGISSLSSMSSPICSPMSPIKSAIMVTSNSSTHGSPETSKPTITTTTTTTNTQANQSMTNFIKKFSKSKFLSQVYTNSTDRIMTTGVIGTGTSTACIGIGHRNSSIGVRCPPIPEDDSVITTATKINTNMPNTDDKSDMASTPTGQVHNCTSTWV</sequence>
<feature type="compositionally biased region" description="Low complexity" evidence="1">
    <location>
        <begin position="1153"/>
        <end position="1162"/>
    </location>
</feature>
<reference evidence="2" key="2">
    <citation type="journal article" date="2022" name="Res Sq">
        <title>Comparative Genomics Reveals Insights into the Divergent Evolution of Astigmatic Mites and Household Pest Adaptations.</title>
        <authorList>
            <person name="Xiong Q."/>
            <person name="Wan A.T.-Y."/>
            <person name="Liu X.-Y."/>
            <person name="Fung C.S.-H."/>
            <person name="Xiao X."/>
            <person name="Malainual N."/>
            <person name="Hou J."/>
            <person name="Wang L."/>
            <person name="Wang M."/>
            <person name="Yang K."/>
            <person name="Cui Y."/>
            <person name="Leung E."/>
            <person name="Nong W."/>
            <person name="Shin S.-K."/>
            <person name="Au S."/>
            <person name="Jeong K.Y."/>
            <person name="Chew F.T."/>
            <person name="Hui J."/>
            <person name="Leung T.F."/>
            <person name="Tungtrongchitr A."/>
            <person name="Zhong N."/>
            <person name="Liu Z."/>
            <person name="Tsui S."/>
        </authorList>
    </citation>
    <scope>NUCLEOTIDE SEQUENCE</scope>
    <source>
        <strain evidence="2">Derf</strain>
        <tissue evidence="2">Whole organism</tissue>
    </source>
</reference>
<feature type="region of interest" description="Disordered" evidence="1">
    <location>
        <begin position="1900"/>
        <end position="1950"/>
    </location>
</feature>
<feature type="compositionally biased region" description="Low complexity" evidence="1">
    <location>
        <begin position="1409"/>
        <end position="1428"/>
    </location>
</feature>
<feature type="region of interest" description="Disordered" evidence="1">
    <location>
        <begin position="839"/>
        <end position="867"/>
    </location>
</feature>
<feature type="compositionally biased region" description="Basic and acidic residues" evidence="1">
    <location>
        <begin position="1285"/>
        <end position="1298"/>
    </location>
</feature>
<feature type="compositionally biased region" description="Polar residues" evidence="1">
    <location>
        <begin position="1968"/>
        <end position="1992"/>
    </location>
</feature>
<feature type="compositionally biased region" description="Polar residues" evidence="1">
    <location>
        <begin position="856"/>
        <end position="867"/>
    </location>
</feature>
<evidence type="ECO:0000256" key="1">
    <source>
        <dbReference type="SAM" id="MobiDB-lite"/>
    </source>
</evidence>
<dbReference type="EMBL" id="ASGP02000002">
    <property type="protein sequence ID" value="KAH9520536.1"/>
    <property type="molecule type" value="Genomic_DNA"/>
</dbReference>
<keyword evidence="3" id="KW-1185">Reference proteome</keyword>
<feature type="compositionally biased region" description="Low complexity" evidence="1">
    <location>
        <begin position="1860"/>
        <end position="1872"/>
    </location>
</feature>
<reference evidence="2" key="1">
    <citation type="submission" date="2013-05" db="EMBL/GenBank/DDBJ databases">
        <authorList>
            <person name="Yim A.K.Y."/>
            <person name="Chan T.F."/>
            <person name="Ji K.M."/>
            <person name="Liu X.Y."/>
            <person name="Zhou J.W."/>
            <person name="Li R.Q."/>
            <person name="Yang K.Y."/>
            <person name="Li J."/>
            <person name="Li M."/>
            <person name="Law P.T.W."/>
            <person name="Wu Y.L."/>
            <person name="Cai Z.L."/>
            <person name="Qin H."/>
            <person name="Bao Y."/>
            <person name="Leung R.K.K."/>
            <person name="Ng P.K.S."/>
            <person name="Zou J."/>
            <person name="Zhong X.J."/>
            <person name="Ran P.X."/>
            <person name="Zhong N.S."/>
            <person name="Liu Z.G."/>
            <person name="Tsui S.K.W."/>
        </authorList>
    </citation>
    <scope>NUCLEOTIDE SEQUENCE</scope>
    <source>
        <strain evidence="2">Derf</strain>
        <tissue evidence="2">Whole organism</tissue>
    </source>
</reference>
<feature type="region of interest" description="Disordered" evidence="1">
    <location>
        <begin position="1367"/>
        <end position="1447"/>
    </location>
</feature>
<feature type="compositionally biased region" description="Polar residues" evidence="1">
    <location>
        <begin position="1090"/>
        <end position="1114"/>
    </location>
</feature>
<feature type="compositionally biased region" description="Basic and acidic residues" evidence="1">
    <location>
        <begin position="1843"/>
        <end position="1859"/>
    </location>
</feature>
<evidence type="ECO:0000313" key="3">
    <source>
        <dbReference type="Proteomes" id="UP000790347"/>
    </source>
</evidence>
<feature type="compositionally biased region" description="Low complexity" evidence="1">
    <location>
        <begin position="1911"/>
        <end position="1950"/>
    </location>
</feature>
<protein>
    <recommendedName>
        <fullName evidence="4">WASP family protein member</fullName>
    </recommendedName>
</protein>
<feature type="compositionally biased region" description="Polar residues" evidence="1">
    <location>
        <begin position="2110"/>
        <end position="2125"/>
    </location>
</feature>